<dbReference type="SUPFAM" id="SSF51120">
    <property type="entry name" value="beta-Roll"/>
    <property type="match status" value="2"/>
</dbReference>
<evidence type="ECO:0000256" key="6">
    <source>
        <dbReference type="ARBA" id="ARBA00022989"/>
    </source>
</evidence>
<dbReference type="InterPro" id="IPR018511">
    <property type="entry name" value="Hemolysin-typ_Ca-bd_CS"/>
</dbReference>
<evidence type="ECO:0000313" key="12">
    <source>
        <dbReference type="Proteomes" id="UP000095039"/>
    </source>
</evidence>
<dbReference type="CDD" id="cd11304">
    <property type="entry name" value="Cadherin_repeat"/>
    <property type="match status" value="2"/>
</dbReference>
<feature type="region of interest" description="Disordered" evidence="9">
    <location>
        <begin position="986"/>
        <end position="1017"/>
    </location>
</feature>
<dbReference type="GO" id="GO:0005576">
    <property type="term" value="C:extracellular region"/>
    <property type="evidence" value="ECO:0007669"/>
    <property type="project" value="InterPro"/>
</dbReference>
<dbReference type="Gene3D" id="2.60.40.60">
    <property type="entry name" value="Cadherins"/>
    <property type="match status" value="5"/>
</dbReference>
<dbReference type="GO" id="GO:0005509">
    <property type="term" value="F:calcium ion binding"/>
    <property type="evidence" value="ECO:0007669"/>
    <property type="project" value="InterPro"/>
</dbReference>
<organism evidence="11 12">
    <name type="scientific">Enterovibrio norvegicus FF-454</name>
    <dbReference type="NCBI Taxonomy" id="1185651"/>
    <lineage>
        <taxon>Bacteria</taxon>
        <taxon>Pseudomonadati</taxon>
        <taxon>Pseudomonadota</taxon>
        <taxon>Gammaproteobacteria</taxon>
        <taxon>Vibrionales</taxon>
        <taxon>Vibrionaceae</taxon>
        <taxon>Enterovibrio</taxon>
    </lineage>
</organism>
<feature type="compositionally biased region" description="Pro residues" evidence="9">
    <location>
        <begin position="190"/>
        <end position="201"/>
    </location>
</feature>
<evidence type="ECO:0000256" key="3">
    <source>
        <dbReference type="ARBA" id="ARBA00022692"/>
    </source>
</evidence>
<dbReference type="PANTHER" id="PTHR24026:SF126">
    <property type="entry name" value="PROTOCADHERIN FAT 4"/>
    <property type="match status" value="1"/>
</dbReference>
<feature type="domain" description="Cadherin" evidence="10">
    <location>
        <begin position="319"/>
        <end position="421"/>
    </location>
</feature>
<dbReference type="PRINTS" id="PR00205">
    <property type="entry name" value="CADHERIN"/>
</dbReference>
<dbReference type="PRINTS" id="PR00313">
    <property type="entry name" value="CABNDNGRPT"/>
</dbReference>
<dbReference type="PROSITE" id="PS00330">
    <property type="entry name" value="HEMOLYSIN_CALCIUM"/>
    <property type="match status" value="4"/>
</dbReference>
<feature type="compositionally biased region" description="Low complexity" evidence="9">
    <location>
        <begin position="202"/>
        <end position="212"/>
    </location>
</feature>
<dbReference type="InterPro" id="IPR015919">
    <property type="entry name" value="Cadherin-like_sf"/>
</dbReference>
<gene>
    <name evidence="11" type="ORF">A1OK_09095</name>
</gene>
<dbReference type="Gene3D" id="2.150.10.10">
    <property type="entry name" value="Serralysin-like metalloprotease, C-terminal"/>
    <property type="match status" value="2"/>
</dbReference>
<keyword evidence="8" id="KW-0472">Membrane</keyword>
<evidence type="ECO:0000256" key="8">
    <source>
        <dbReference type="ARBA" id="ARBA00023136"/>
    </source>
</evidence>
<dbReference type="EMBL" id="AJWN02000046">
    <property type="protein sequence ID" value="OEE61502.1"/>
    <property type="molecule type" value="Genomic_DNA"/>
</dbReference>
<evidence type="ECO:0000256" key="5">
    <source>
        <dbReference type="ARBA" id="ARBA00022837"/>
    </source>
</evidence>
<name>A0A1E5C8I3_9GAMM</name>
<keyword evidence="6" id="KW-1133">Transmembrane helix</keyword>
<feature type="region of interest" description="Disordered" evidence="9">
    <location>
        <begin position="60"/>
        <end position="101"/>
    </location>
</feature>
<sequence>MASKLIITQLEGNALIFAADGSVRAAEQYAELKPDEVLVTENGGAVLKENGDREIRLGPNSGFLFEPPPESDNDVNALKRGVEDGDDPTEGADPAAGEQSSSSVFFGAGNVIVQAAGGGRPGLGQLLQEAKGEENQSVEPLSINNFTTQQLGSLSTLQRFFLDRLNQSEANEESTASITTPDITTSASPTPVPTNPEPSPSSEPTDPSDSDSGNNAPAVTLALNNVTEESVSEGQSVATITATDVNNDAVTVNLLNNEASYFRIEDGQVVLTQIGVDAINDDALGLDALEIVVEASDGDLVEQISGTITVNKVNDNVPTLTVDAVNVTEDAVSEGMVLATYTANDADGNTLTFTLTDNDDGYLSIQDGNVTLTAEGVAAINNDALSIEAIAVNITVSDGDFQTSASDLVVVTRVNDSSPDISVIASDVTEDSVSVGQTIATFTASDADGGDLTFSLLNNDSGYFVISGSNVQLTEAGVNAIQDDELDIRSLSISVTASDGENQTTATDTILVGRANDNLPNVSISVNSLLEEDVSELTLVATVTATDADNDPITLTLANNESDYFVLTGNEVYLTATGVAAINQDGVDPLTAMSLSVQASDGTYSVVATESVSIDRVNDNDPTITLNVSDAMEESVSEGQVLATIVASDLDSDSLEYSLMTANADWLEIDGDEVRLTADGVAAINDDVAELNSISFSVTADDGDRQSSVDADVTVNRVNDNAPVISLTVNDLTEESVSENDVVATFTVSDADEDALSITLINNDSNYFVLSGTQVLLTATGVAAINSDSADPLLTSMSFSVTANDGTTTTEASATVSVTRIEDIVAADDQDEITALGTFTGNVISGLNGDGSDTVHDGVTVTQVSYLGDDYVLSEGSVTIATESGSFTMTDDGNYTYISSIQTQFYASELTAAFDSSNGVTFYGSGLDQNIFLGGNAAAGLDLDTLLNQEIHDDNPAPANTSDDVIDGGNGDDVLYGYGGNDNIEGGNGVDELHGGEGNDTLSGGNGKDVLYGDAGNDTLDGGRGGDRLVGGEGDDTLTLGNGPDVVVFESGTDTVNGFKTSNDSIIIKNATSIDTFDELVMEQVGDDTHITLDTGKLILKDIDIDDLDTDNFTFEGAVAGGDYAALVYGFRDEIDQTILTLSGLNTDDTFDYYLYGADGEQVGKGSSTYTGSDVTIEATENTSFRYLVIDNTDVLVEALYGSLETLSLADEAFIYTVVDSDSNLDQATLTISFDDATSLVASVQNAGLSGEVSGAHIAEGNLVNNDQLTGDWSLSAVSFDGAIYNATEGIMLIETPYGSLTIYGEDEGTHKKGDFSYQLMTDVTENDVLESFSYELVNDSSGLRFESTLDIRLADNTNEDLSDLVNTTELTGDDNANLLAGHQGDDTISGDAGADHIYGGAGIDVIDAGLGDDLIVGGKGSDSLTGGTGADVFAFLKGDADTFATDVIADFDVAFDKLDLSDLLEGANADNIDDYLVSLSDENGKATLSVASDGENTDQVIVFNDKSLTELSQDVLGIASGSGSEILGRMLEDGLLITHQ</sequence>
<proteinExistence type="predicted"/>
<dbReference type="InterPro" id="IPR011049">
    <property type="entry name" value="Serralysin-like_metalloprot_C"/>
</dbReference>
<feature type="domain" description="Cadherin" evidence="10">
    <location>
        <begin position="632"/>
        <end position="725"/>
    </location>
</feature>
<dbReference type="GO" id="GO:0007156">
    <property type="term" value="P:homophilic cell adhesion via plasma membrane adhesion molecules"/>
    <property type="evidence" value="ECO:0007669"/>
    <property type="project" value="InterPro"/>
</dbReference>
<feature type="domain" description="Cadherin" evidence="10">
    <location>
        <begin position="431"/>
        <end position="522"/>
    </location>
</feature>
<keyword evidence="7" id="KW-0843">Virulence</keyword>
<keyword evidence="12" id="KW-1185">Reference proteome</keyword>
<dbReference type="PRINTS" id="PR01488">
    <property type="entry name" value="RTXTOXINA"/>
</dbReference>
<comment type="caution">
    <text evidence="11">The sequence shown here is derived from an EMBL/GenBank/DDBJ whole genome shotgun (WGS) entry which is preliminary data.</text>
</comment>
<evidence type="ECO:0000259" key="10">
    <source>
        <dbReference type="PROSITE" id="PS50268"/>
    </source>
</evidence>
<dbReference type="InterPro" id="IPR002126">
    <property type="entry name" value="Cadherin-like_dom"/>
</dbReference>
<feature type="domain" description="Cadherin" evidence="10">
    <location>
        <begin position="229"/>
        <end position="320"/>
    </location>
</feature>
<keyword evidence="2" id="KW-0800">Toxin</keyword>
<evidence type="ECO:0000256" key="7">
    <source>
        <dbReference type="ARBA" id="ARBA00023026"/>
    </source>
</evidence>
<dbReference type="SMART" id="SM00112">
    <property type="entry name" value="CA"/>
    <property type="match status" value="2"/>
</dbReference>
<feature type="domain" description="Cadherin" evidence="10">
    <location>
        <begin position="530"/>
        <end position="624"/>
    </location>
</feature>
<evidence type="ECO:0000256" key="1">
    <source>
        <dbReference type="ARBA" id="ARBA00004370"/>
    </source>
</evidence>
<keyword evidence="4" id="KW-0677">Repeat</keyword>
<dbReference type="Proteomes" id="UP000095039">
    <property type="component" value="Unassembled WGS sequence"/>
</dbReference>
<evidence type="ECO:0000256" key="2">
    <source>
        <dbReference type="ARBA" id="ARBA00022656"/>
    </source>
</evidence>
<protein>
    <recommendedName>
        <fullName evidence="10">Cadherin domain-containing protein</fullName>
    </recommendedName>
</protein>
<dbReference type="InterPro" id="IPR003995">
    <property type="entry name" value="RTX_toxin_determinant-A"/>
</dbReference>
<dbReference type="SUPFAM" id="SSF49313">
    <property type="entry name" value="Cadherin-like"/>
    <property type="match status" value="2"/>
</dbReference>
<evidence type="ECO:0000313" key="11">
    <source>
        <dbReference type="EMBL" id="OEE61502.1"/>
    </source>
</evidence>
<evidence type="ECO:0000256" key="9">
    <source>
        <dbReference type="SAM" id="MobiDB-lite"/>
    </source>
</evidence>
<dbReference type="RefSeq" id="WP_016959904.1">
    <property type="nucleotide sequence ID" value="NZ_AJWN02000046.1"/>
</dbReference>
<keyword evidence="3" id="KW-0812">Transmembrane</keyword>
<dbReference type="GO" id="GO:0090729">
    <property type="term" value="F:toxin activity"/>
    <property type="evidence" value="ECO:0007669"/>
    <property type="project" value="UniProtKB-KW"/>
</dbReference>
<dbReference type="GO" id="GO:0005886">
    <property type="term" value="C:plasma membrane"/>
    <property type="evidence" value="ECO:0007669"/>
    <property type="project" value="UniProtKB-SubCell"/>
</dbReference>
<feature type="region of interest" description="Disordered" evidence="9">
    <location>
        <begin position="952"/>
        <end position="971"/>
    </location>
</feature>
<feature type="region of interest" description="Disordered" evidence="9">
    <location>
        <begin position="171"/>
        <end position="217"/>
    </location>
</feature>
<comment type="subcellular location">
    <subcellularLocation>
        <location evidence="1">Membrane</location>
    </subcellularLocation>
</comment>
<evidence type="ECO:0000256" key="4">
    <source>
        <dbReference type="ARBA" id="ARBA00022737"/>
    </source>
</evidence>
<keyword evidence="5" id="KW-0106">Calcium</keyword>
<accession>A0A1E5C8I3</accession>
<reference evidence="11 12" key="1">
    <citation type="journal article" date="2012" name="Science">
        <title>Ecological populations of bacteria act as socially cohesive units of antibiotic production and resistance.</title>
        <authorList>
            <person name="Cordero O.X."/>
            <person name="Wildschutte H."/>
            <person name="Kirkup B."/>
            <person name="Proehl S."/>
            <person name="Ngo L."/>
            <person name="Hussain F."/>
            <person name="Le Roux F."/>
            <person name="Mincer T."/>
            <person name="Polz M.F."/>
        </authorList>
    </citation>
    <scope>NUCLEOTIDE SEQUENCE [LARGE SCALE GENOMIC DNA]</scope>
    <source>
        <strain evidence="11 12">FF-454</strain>
    </source>
</reference>
<feature type="compositionally biased region" description="Polar residues" evidence="9">
    <location>
        <begin position="171"/>
        <end position="187"/>
    </location>
</feature>
<dbReference type="InterPro" id="IPR001343">
    <property type="entry name" value="Hemolysn_Ca-bd"/>
</dbReference>
<dbReference type="PANTHER" id="PTHR24026">
    <property type="entry name" value="FAT ATYPICAL CADHERIN-RELATED"/>
    <property type="match status" value="1"/>
</dbReference>
<dbReference type="PROSITE" id="PS50268">
    <property type="entry name" value="CADHERIN_2"/>
    <property type="match status" value="5"/>
</dbReference>
<dbReference type="Pfam" id="PF00353">
    <property type="entry name" value="HemolysinCabind"/>
    <property type="match status" value="4"/>
</dbReference>